<protein>
    <recommendedName>
        <fullName evidence="4">Glycosyltransferase</fullName>
    </recommendedName>
</protein>
<feature type="transmembrane region" description="Helical" evidence="1">
    <location>
        <begin position="616"/>
        <end position="635"/>
    </location>
</feature>
<keyword evidence="3" id="KW-1185">Reference proteome</keyword>
<feature type="transmembrane region" description="Helical" evidence="1">
    <location>
        <begin position="667"/>
        <end position="686"/>
    </location>
</feature>
<keyword evidence="1" id="KW-1133">Transmembrane helix</keyword>
<feature type="transmembrane region" description="Helical" evidence="1">
    <location>
        <begin position="16"/>
        <end position="34"/>
    </location>
</feature>
<evidence type="ECO:0000313" key="3">
    <source>
        <dbReference type="Proteomes" id="UP000216074"/>
    </source>
</evidence>
<feature type="transmembrane region" description="Helical" evidence="1">
    <location>
        <begin position="469"/>
        <end position="489"/>
    </location>
</feature>
<dbReference type="AlphaFoldDB" id="A0A261FWW6"/>
<proteinExistence type="predicted"/>
<feature type="transmembrane region" description="Helical" evidence="1">
    <location>
        <begin position="588"/>
        <end position="610"/>
    </location>
</feature>
<accession>A0A261FWW6</accession>
<name>A0A261FWW6_9BIFI</name>
<sequence>MMKTQSVTRLRKSYCIGIIILAILEILVFNLPFWQTMRNSPVQVEISDTGSGLERHDDGTATITDPEQAWISINSPEIIDYLYIDPSAQENAFNDVQWTLATKKTTDGDWYTATKTAGYSPKVSSSRYIHVAGLSTKVRLTYTAGKGSTVPIPSVTVNPRVPFHLDAVRLILEILVIAVILAFWPTSHLYNRRFDSSPLSVISVASLTTILCLVAAWFWEQSGGLHSLTGINRMPTGSYFDSDQYAHLAESLIHGRTYLDIPVSPDLQAMDNPYDWATRMNVAQSSKIPILFDVAFYNGKYYCYFGVLPAVLLFAPYRLITGHGLAAGYGIIVFAITAIIAGSLLCVQLARLFQSRKHAVSLGTVLVACTGFFLGTGVAHNIELQLFYLIPQLAAMFFILMAFIFWIQAKIHNLNKIYLALGSLSAAMTVGCRPQFTVATVAAVPLFCEEIVELWRSGLKSRMAFVQEVSVWTVVLIPFVLGIAPFLLYNAARFGSLFDFGANYNLTGYDMTHHKLPLTLLLPLFFLYFLQPPSLSTAFPFVTTTQSPMPLWLPMQPSYGGFLLLFAPFAIPLLFNRVWKHRMKHNRLLAFAVGACAYALAIFLLDAHIVGYDIRYVLDFYWAIMIVVVAAIYALDNISIPHQPHESEELQVSCGTRQISSSTSLASVTRTMMVLGIVVAMLLLFFKQFAGGVIETTPLWGAESWFTFI</sequence>
<feature type="transmembrane region" description="Helical" evidence="1">
    <location>
        <begin position="386"/>
        <end position="406"/>
    </location>
</feature>
<feature type="transmembrane region" description="Helical" evidence="1">
    <location>
        <begin position="518"/>
        <end position="539"/>
    </location>
</feature>
<gene>
    <name evidence="2" type="ORF">BHAP_1748</name>
</gene>
<dbReference type="EMBL" id="MWWY01000034">
    <property type="protein sequence ID" value="OZG63642.1"/>
    <property type="molecule type" value="Genomic_DNA"/>
</dbReference>
<keyword evidence="1" id="KW-0472">Membrane</keyword>
<reference evidence="2 3" key="1">
    <citation type="journal article" date="2017" name="BMC Genomics">
        <title>Comparative genomic and phylogenomic analyses of the Bifidobacteriaceae family.</title>
        <authorList>
            <person name="Lugli G.A."/>
            <person name="Milani C."/>
            <person name="Turroni F."/>
            <person name="Duranti S."/>
            <person name="Mancabelli L."/>
            <person name="Mangifesta M."/>
            <person name="Ferrario C."/>
            <person name="Modesto M."/>
            <person name="Mattarelli P."/>
            <person name="Jiri K."/>
            <person name="van Sinderen D."/>
            <person name="Ventura M."/>
        </authorList>
    </citation>
    <scope>NUCLEOTIDE SEQUENCE [LARGE SCALE GENOMIC DNA]</scope>
    <source>
        <strain evidence="2 3">DSM 100202</strain>
    </source>
</reference>
<organism evidence="2 3">
    <name type="scientific">Bifidobacterium hapali</name>
    <dbReference type="NCBI Taxonomy" id="1630172"/>
    <lineage>
        <taxon>Bacteria</taxon>
        <taxon>Bacillati</taxon>
        <taxon>Actinomycetota</taxon>
        <taxon>Actinomycetes</taxon>
        <taxon>Bifidobacteriales</taxon>
        <taxon>Bifidobacteriaceae</taxon>
        <taxon>Bifidobacterium</taxon>
    </lineage>
</organism>
<dbReference type="RefSeq" id="WP_094730323.1">
    <property type="nucleotide sequence ID" value="NZ_MWWY01000034.1"/>
</dbReference>
<feature type="transmembrane region" description="Helical" evidence="1">
    <location>
        <begin position="301"/>
        <end position="320"/>
    </location>
</feature>
<comment type="caution">
    <text evidence="2">The sequence shown here is derived from an EMBL/GenBank/DDBJ whole genome shotgun (WGS) entry which is preliminary data.</text>
</comment>
<feature type="transmembrane region" description="Helical" evidence="1">
    <location>
        <begin position="326"/>
        <end position="347"/>
    </location>
</feature>
<feature type="transmembrane region" description="Helical" evidence="1">
    <location>
        <begin position="559"/>
        <end position="576"/>
    </location>
</feature>
<feature type="transmembrane region" description="Helical" evidence="1">
    <location>
        <begin position="170"/>
        <end position="187"/>
    </location>
</feature>
<feature type="transmembrane region" description="Helical" evidence="1">
    <location>
        <begin position="199"/>
        <end position="219"/>
    </location>
</feature>
<keyword evidence="1" id="KW-0812">Transmembrane</keyword>
<evidence type="ECO:0008006" key="4">
    <source>
        <dbReference type="Google" id="ProtNLM"/>
    </source>
</evidence>
<dbReference type="OrthoDB" id="2062742at2"/>
<dbReference type="Proteomes" id="UP000216074">
    <property type="component" value="Unassembled WGS sequence"/>
</dbReference>
<evidence type="ECO:0000313" key="2">
    <source>
        <dbReference type="EMBL" id="OZG63642.1"/>
    </source>
</evidence>
<evidence type="ECO:0000256" key="1">
    <source>
        <dbReference type="SAM" id="Phobius"/>
    </source>
</evidence>
<feature type="transmembrane region" description="Helical" evidence="1">
    <location>
        <begin position="359"/>
        <end position="380"/>
    </location>
</feature>